<reference evidence="1 2" key="1">
    <citation type="submission" date="2017-08" db="EMBL/GenBank/DDBJ databases">
        <title>Infants hospitalized years apart are colonized by the same room-sourced microbial strains.</title>
        <authorList>
            <person name="Brooks B."/>
            <person name="Olm M.R."/>
            <person name="Firek B.A."/>
            <person name="Baker R."/>
            <person name="Thomas B.C."/>
            <person name="Morowitz M.J."/>
            <person name="Banfield J.F."/>
        </authorList>
    </citation>
    <scope>NUCLEOTIDE SEQUENCE [LARGE SCALE GENOMIC DNA]</scope>
    <source>
        <strain evidence="1">S2_005_001_R1_22</strain>
    </source>
</reference>
<evidence type="ECO:0000313" key="2">
    <source>
        <dbReference type="Proteomes" id="UP000249229"/>
    </source>
</evidence>
<evidence type="ECO:0000313" key="1">
    <source>
        <dbReference type="EMBL" id="PZQ61268.1"/>
    </source>
</evidence>
<dbReference type="AlphaFoldDB" id="A0A2W5P9W4"/>
<protein>
    <submittedName>
        <fullName evidence="1">Uncharacterized protein</fullName>
    </submittedName>
</protein>
<name>A0A2W5P9W4_9SPHN</name>
<accession>A0A2W5P9W4</accession>
<dbReference type="EMBL" id="QFQI01000003">
    <property type="protein sequence ID" value="PZQ61268.1"/>
    <property type="molecule type" value="Genomic_DNA"/>
</dbReference>
<sequence>MTIALLLAAAQAAPPAASIDGLPIGPLPQQTLPSRGCAAYLFSTGATRVLAATVTADTATLRLMIDGKVTDYPRTGATGVASLGFNAETVFRGGDLMATVQMTIEPRQNLTDGAAVPSATLRLDRPGQDILVVPLAGLVGCHA</sequence>
<gene>
    <name evidence="1" type="ORF">DI544_06815</name>
</gene>
<organism evidence="1 2">
    <name type="scientific">Sphingomonas taxi</name>
    <dbReference type="NCBI Taxonomy" id="1549858"/>
    <lineage>
        <taxon>Bacteria</taxon>
        <taxon>Pseudomonadati</taxon>
        <taxon>Pseudomonadota</taxon>
        <taxon>Alphaproteobacteria</taxon>
        <taxon>Sphingomonadales</taxon>
        <taxon>Sphingomonadaceae</taxon>
        <taxon>Sphingomonas</taxon>
    </lineage>
</organism>
<proteinExistence type="predicted"/>
<comment type="caution">
    <text evidence="1">The sequence shown here is derived from an EMBL/GenBank/DDBJ whole genome shotgun (WGS) entry which is preliminary data.</text>
</comment>
<dbReference type="Proteomes" id="UP000249229">
    <property type="component" value="Unassembled WGS sequence"/>
</dbReference>